<keyword evidence="3" id="KW-1185">Reference proteome</keyword>
<feature type="compositionally biased region" description="Basic and acidic residues" evidence="1">
    <location>
        <begin position="995"/>
        <end position="1007"/>
    </location>
</feature>
<reference evidence="3" key="1">
    <citation type="journal article" date="2015" name="PLoS Genet.">
        <title>Genome Sequence and Transcriptome Analyses of Chrysochromulina tobin: Metabolic Tools for Enhanced Algal Fitness in the Prominent Order Prymnesiales (Haptophyceae).</title>
        <authorList>
            <person name="Hovde B.T."/>
            <person name="Deodato C.R."/>
            <person name="Hunsperger H.M."/>
            <person name="Ryken S.A."/>
            <person name="Yost W."/>
            <person name="Jha R.K."/>
            <person name="Patterson J."/>
            <person name="Monnat R.J. Jr."/>
            <person name="Barlow S.B."/>
            <person name="Starkenburg S.R."/>
            <person name="Cattolico R.A."/>
        </authorList>
    </citation>
    <scope>NUCLEOTIDE SEQUENCE</scope>
    <source>
        <strain evidence="3">CCMP291</strain>
    </source>
</reference>
<feature type="compositionally biased region" description="Gly residues" evidence="1">
    <location>
        <begin position="974"/>
        <end position="988"/>
    </location>
</feature>
<protein>
    <submittedName>
        <fullName evidence="2">Uncharacterized protein</fullName>
    </submittedName>
</protein>
<feature type="region of interest" description="Disordered" evidence="1">
    <location>
        <begin position="817"/>
        <end position="841"/>
    </location>
</feature>
<dbReference type="EMBL" id="JWZX01000001">
    <property type="protein sequence ID" value="KOO53917.1"/>
    <property type="molecule type" value="Genomic_DNA"/>
</dbReference>
<feature type="compositionally biased region" description="Low complexity" evidence="1">
    <location>
        <begin position="1153"/>
        <end position="1168"/>
    </location>
</feature>
<evidence type="ECO:0000313" key="3">
    <source>
        <dbReference type="Proteomes" id="UP000037460"/>
    </source>
</evidence>
<feature type="compositionally biased region" description="Basic residues" evidence="1">
    <location>
        <begin position="72"/>
        <end position="81"/>
    </location>
</feature>
<accession>A0A0M0LSN0</accession>
<feature type="compositionally biased region" description="Basic and acidic residues" evidence="1">
    <location>
        <begin position="1018"/>
        <end position="1040"/>
    </location>
</feature>
<proteinExistence type="predicted"/>
<comment type="caution">
    <text evidence="2">The sequence shown here is derived from an EMBL/GenBank/DDBJ whole genome shotgun (WGS) entry which is preliminary data.</text>
</comment>
<feature type="region of interest" description="Disordered" evidence="1">
    <location>
        <begin position="943"/>
        <end position="1046"/>
    </location>
</feature>
<feature type="compositionally biased region" description="Basic and acidic residues" evidence="1">
    <location>
        <begin position="954"/>
        <end position="970"/>
    </location>
</feature>
<dbReference type="Proteomes" id="UP000037460">
    <property type="component" value="Unassembled WGS sequence"/>
</dbReference>
<feature type="region of interest" description="Disordered" evidence="1">
    <location>
        <begin position="46"/>
        <end position="97"/>
    </location>
</feature>
<sequence length="1214" mass="127389">MLADFIAQSLPLLVAESDGVLASTGNHLSNAHLYLEAVQYVYPAESGDAEEESGATSAELPGGGYPEQQKTLRAKSARAKSSRTTFRQPTPQQLENEAVPMQTEPTASELGDSAEALAYERALAALNAVSAAEMDRSEDGRALGERQLLAFVVDKVAGGAPAFKANKLPQILGSLVKEEYITAAVNATKKALDPSLRGHIEVGAFVDWWPSSKFATAQYENAWMRELNLEAMRTQLMSEVIQRQRLYEQLESASPLMARARGAQFTQLVHHKARALQLMKEVDASAHAEREAREAGAAALAAYAGRAEAMHRRLHNRSAAQTAEWLRGRVKKTVEGGKKQEAKQLVDAETKKVKGALDAMSDWLETYGKARIDGLKQRFDKLAERALALASAGHNAQVGGTTKHQASLSAELSAQLSRALDTTHETEHAELQTKLDELAVGLGLLDAIPTDEHCHLLCSELYFKQRQSLATLHAAEHAAVPQMVRVFVDVLGGPTPVEDSALGTTRVSAAELVEASTFATMLHTQLGLEQRLDALHSATRDTRQAVVSLATSMHAGGEAARPPPEQLGTLWKLVLELERQANAVEAAVREAVHSTSQHMQGFEGRNLPRAQAMLDAGKAIARAASAVVRILRCEPPAPTKGGGALPAISSAISSEFVAGAAGASEVLVVHPAEVHPNLPGLAERWSTVVVAMQAEQQKLVAAAEDMEQHSLDMQQLLLEVSEHAEGVMARFQLLVDANAKPLRHAGNLAALKTLCETYERASSALRERAMKAVEMPKLFARLSGQLQQQQDSINAWCKPLINMKQEFVDVFSADDKPGADKKGGKGSAETTALGAGKSASDKGVLGTTLDTNLGTRVALNLIKSLLASAEVKASAVLGHDAIVKRMSTVAALYEKRSLEQQTAKAEMGALEQLFELSKLSGEGGVERQALEDRAELLHETIASAVALEPPPKTPKAEKVAKLRPSADETPAKGGAKGGDAKGGAGAKGTPGAKTGAKEAKDAKEAKGGKGGAAAKKGATKEAEAAKEAAAKEQLKAEQLKAETAQRVAAAQAEQELAATKMQAAMRGKMTRVQVAKDRKDIATGAANSSAAAAPQSPPKGAIKGSSPSASPEGAKQAKGDNKTPPKGAPPAADVKATPAPQAKGNAGKGDGAPKGAKPNAKAAAATPQPLAPPMAPPKGDAKAAAAAGGGAKRSDSPRGSSKPPIKATPIKAGR</sequence>
<dbReference type="AlphaFoldDB" id="A0A0M0LSN0"/>
<feature type="compositionally biased region" description="Low complexity" evidence="1">
    <location>
        <begin position="1082"/>
        <end position="1101"/>
    </location>
</feature>
<dbReference type="PROSITE" id="PS50096">
    <property type="entry name" value="IQ"/>
    <property type="match status" value="1"/>
</dbReference>
<evidence type="ECO:0000313" key="2">
    <source>
        <dbReference type="EMBL" id="KOO53917.1"/>
    </source>
</evidence>
<gene>
    <name evidence="2" type="ORF">Ctob_012760</name>
</gene>
<name>A0A0M0LSN0_9EUKA</name>
<evidence type="ECO:0000256" key="1">
    <source>
        <dbReference type="SAM" id="MobiDB-lite"/>
    </source>
</evidence>
<feature type="region of interest" description="Disordered" evidence="1">
    <location>
        <begin position="1062"/>
        <end position="1214"/>
    </location>
</feature>
<feature type="compositionally biased region" description="Polar residues" evidence="1">
    <location>
        <begin position="82"/>
        <end position="95"/>
    </location>
</feature>
<organism evidence="2 3">
    <name type="scientific">Chrysochromulina tobinii</name>
    <dbReference type="NCBI Taxonomy" id="1460289"/>
    <lineage>
        <taxon>Eukaryota</taxon>
        <taxon>Haptista</taxon>
        <taxon>Haptophyta</taxon>
        <taxon>Prymnesiophyceae</taxon>
        <taxon>Prymnesiales</taxon>
        <taxon>Chrysochromulinaceae</taxon>
        <taxon>Chrysochromulina</taxon>
    </lineage>
</organism>